<evidence type="ECO:0000256" key="1">
    <source>
        <dbReference type="SAM" id="MobiDB-lite"/>
    </source>
</evidence>
<dbReference type="EMBL" id="CABWIE010000019">
    <property type="protein sequence ID" value="VWL94961.1"/>
    <property type="molecule type" value="Genomic_DNA"/>
</dbReference>
<dbReference type="InterPro" id="IPR011050">
    <property type="entry name" value="Pectin_lyase_fold/virulence"/>
</dbReference>
<gene>
    <name evidence="3" type="ORF">KCJAJFAP_00105</name>
</gene>
<evidence type="ECO:0000256" key="2">
    <source>
        <dbReference type="SAM" id="SignalP"/>
    </source>
</evidence>
<feature type="compositionally biased region" description="Acidic residues" evidence="1">
    <location>
        <begin position="114"/>
        <end position="133"/>
    </location>
</feature>
<feature type="chain" id="PRO_5023813984" evidence="2">
    <location>
        <begin position="30"/>
        <end position="3551"/>
    </location>
</feature>
<evidence type="ECO:0000313" key="4">
    <source>
        <dbReference type="Proteomes" id="UP000361836"/>
    </source>
</evidence>
<keyword evidence="4" id="KW-1185">Reference proteome</keyword>
<name>A0A5K1IZA2_9ACTN</name>
<proteinExistence type="predicted"/>
<dbReference type="Proteomes" id="UP000361836">
    <property type="component" value="Unassembled WGS sequence"/>
</dbReference>
<dbReference type="SUPFAM" id="SSF51126">
    <property type="entry name" value="Pectin lyase-like"/>
    <property type="match status" value="1"/>
</dbReference>
<feature type="region of interest" description="Disordered" evidence="1">
    <location>
        <begin position="61"/>
        <end position="133"/>
    </location>
</feature>
<accession>A0A5K1IZA2</accession>
<protein>
    <submittedName>
        <fullName evidence="3">Uncharacterized protein</fullName>
    </submittedName>
</protein>
<organism evidence="3 4">
    <name type="scientific">Collinsella aerofaciens</name>
    <dbReference type="NCBI Taxonomy" id="74426"/>
    <lineage>
        <taxon>Bacteria</taxon>
        <taxon>Bacillati</taxon>
        <taxon>Actinomycetota</taxon>
        <taxon>Coriobacteriia</taxon>
        <taxon>Coriobacteriales</taxon>
        <taxon>Coriobacteriaceae</taxon>
        <taxon>Collinsella</taxon>
    </lineage>
</organism>
<sequence length="3551" mass="370053">MRTAKRITTACLTAIMIFQALAPSTEVFAQELDAVMEASVSAARAAGKTARSVQDAVATALQDADQATSDDTAATPGADTGTTEDGNGSTNAGESQDSTTDGAGGGAASTEGDAFQDDATADDGTTDEEQMNDADADAAAQANTTYEYSTVDKLKDAIGDANVTVEGDKVTKVTIGTSEDLIKLSNVDPAIYQDAALTKGGATGSGLNLCNTVTAADGKALSFLGLGAQNTPFKGSFDLGTSPIVLNRPLFNNVELSTDMTLALTWEGTTSDPVVATTINGGHHKLAVDITAATLSSPLLGSVSGELRLDVNYAAKGNETLAINIQSKTDNAGLLVNTLADAASLSVEKLALPGTYSGDPTIQTTKDGTSAGGLIGVCGNGATVAINGNIDLSAFSVKGRAASGGLIGKAAHLTLAIAADVTIKPARGVGDEGSACSGGIIGDVSFARGFTVKPNMFDLGDLVTLGASQRAGALFGVADISTGDIVVQGGTYKSKLASGKGGGVSGSYGGLVGKVFAMATGVDGALRAFVVEKDADKKTCSIAFDLASELSDAGGVVGYVGDSANPNSQPVAVVLNGVTVACKGDASARTDTGKFGGAVGVVDTRNALDVRDFTLTSDKAIGGAVKNRAAGIAGSAWNAVIKFSGITDLSGASFAENATTGQLVYENNNALIFAVGNGSNGNMTDEGATGWTFRRSGKASKTDDIATYGEVIRLGDSFITLDPSTHKLTLPASLTQTNGAYALTTAEDFAKLAITWQTNGYYSMVNGVTENNLNGLQSSTITVNDTIDLTGTGLTGFTQDRADGSQVFSGTLNGGGTINLAVGEAYGKRGEDVLDDNNTSSGNGKIYRHGRPGLFAAINGATVSNVTIAGSMKFDNGVGIDAGSLAGTVAGGLTLSGATCKTNIACDDTFANDANIGGIAGSVSAASTVTFKGNSKAQATITAAKTLNGNIRIGGAVGYVGDCASTFNVEGLEISGKIETGDCASNKIAQVGGFIGCIAQSTYNAGEIVGSADKYVNISGLSFSSFKMNVRRNGDALKGTGGLLGYSWGNTTVTIGNTAENNSDSAYALRTSNDTKVTANDSTEVGGLVYAASGHWIINNYAIDLSGTTIHADVAQTLGVLVCRGCKVDNKTTYGVESYIGLYLEDRAYWETAYRVPSGEGSIVAPGVTSFDEWVGSGVKPNKGSKLMDADWNTVVSLHTQNDKLNMDGDATKDNSYQNRSTFGQGHKTNGNTRYFYNLDRAYDRCKGGFSGGQINTADKLLLWSAFCYAPAGIRSTIVPDGTTGLDGSITITGTIDLAGYSYYPTQPIGEVTVNNAAITFYYSKIKAEQNDNKLNSDATQHENMHCGLFRTVENGDLTVNSVTLGGTVGPVINDAKSSDDAIGAGGSSSGALVCRYVYGSIGSNGTTIRKISIDGLTLNNLIVDGANSATDANAYMPLLINEMQKYVSLNAKNIKTTGYTSGTKAATSLFGKLGVGSEADQVTAKFERISLSSQNSNTIFTHASLLESFGYKSTGTGSADYTFTKADANAGMVTYGSEIDAKGKEYSGKQLWYYDESTYDTPNGLVKAGDKAANVDAPVFGDFLPYVYKGKADEPGVQYHEIRVNQRIPKLVTGCGTYGDPYSVTNAAEMNAIANYINNMTALDGWEVTIVADQGRLCTRRSSDHSTNNEVTYVYKQANGTDNKWEKKTGDASTDSTPTLSDETMHRYMQGAYYSIEPAEGNTITLDGASFGGFGNRANPFRGVIVGNLGSDHKNATIKIENNEGSLRGLIPYSYGSVVRSLNINYVNAQATITYSAKDSDGDPTAFFGGVIGCILGGDNIIDGTVVNGTTADNPTTGFTVAGGGTKPHLVPIGGYVGAIAGGGVIFRHMSGTSWRAGTSVKFQGLGAGNFQLYDNPYVGRVIDGYAFSEGCHVENGDANYKINELNVNDTGCVTTVDTYKKYSWNVSRQNNNAPQTTVKDSQGLLVLSAIINSGAGAGAAHTDVTEGGKGTYRGSHAYEGSSVHGDIPSTGYKFGNERYGKVRNASYTAVGKPADVAAGDFEISINDDLKAPGNQAYQGALDGRDGDDINSPYLVKKYATDWRTGYVCAMGVCGMDLKFEQGVTYDMRDYGSGFLGLSGRHYSNACATDKKVNDKDFITPGIATVNGNGATIKVSNNTREYVDDDYCVAGVGGLFSTIKFYSSAFNKGSIEANGNANVNNLNFNDCNISLAYVSLSGKEQSKSTSNTKSGWVGAGCLAGSTANQGGSGGVTYGVFKKVVISSSTVAGGCMAGGLIGSAGLMARSTDGANGSIVNYGGTSSPVQLYDCSYSGIAVSARSNAGGFVGYINSGTCGMWVSKDKTVADSSTIYVVEKAGDSQDTGSTAGGIFGLTGGTLVVNTGQGENASQVATIKDVSLVVNHKALGVGGIAGRTVTRASNINRVKVTSTNQASEEAPTYFGSLQAVANTANAYAISTGGIIGSTSNNVTLSSCTVEKLRMGVTEHAGGLVGATSNGNTLSANNITVDGAQFDGARCGGILGNCQGQGATNVVVTNTTVQNCSFGTLNSTWNHSDGNLRNHSGGIVGAASGTIKIANVLIRENDFKQPGGQGFLLGDTAQYAADFKGLYAAGVDIILKDRSDNSATQKPIKYFNDSAVADVNKKSYIAFGDYNDTLTNDTHAESETSKTLYGADAADSTTAAVSPYVTTRPVSKLAVRASDNDATDRYLFGDGVNVSGASTIQDEAVKNVTGRYTYNNIGGIDKDGAYQNTSSYLASSAGKFNANNDTDATKSNANPDVLVLSGNDSDTVKDYLNIVTNGGYSDALRLNADGSHVSATVDVFQLKNGVFVKQTNVTDRALDVKGSGSSLSISANSNWDNGKGRFNLLTVTFTEAGQSYKVMVPIIVKRVLEINFTATYSEGSNFNSGDYSTKYDKHVLISSGETMTGYLTWTYNKAYAQETEYGWNTHLASGGDMRPLNKRIEFGGKKGALPVGAQLTLVDMAHNNKEYHYTVPEGGSCASVALTDFEDSTGNHYTEQWLSETMGATATEADDGTWVKLTNKEKGEKTEAELAGIAGAKIGNDYYRVKTDTDKKPFYSLTVPKKKVGEQPKSESFYLVVRTPKGSASVNGYTGTSVKTSVNTHLNYTLRNKDETKDSHENTASTYSVATNFQHNLVDNKSGTNQMAVRGTTYRLDMDVNDTVTFGEQEYTTTDALYYQLDSSLVNYQGSSAAGAHGYPTGTQGTYSFYVMVENSYYTWDGSKWTDAGTTETPAIAAKDWSATGGDMSLVLADASGKAIDLSGIREIAKSHGSKFTITMNATLTMTEPACQAGIVASQKSGADRYTKPNYRAYLSTHADTLSTSSNSDYSDGKAGYYRMDVGSSTIALEASKKSQLGINIDDLKSADGEIALVGTYDFSKVTGADAMISNATEVTYTLTLQQRQDDGSYGDVKGIANYLSVLGSDHLGAGEVSPDGNSYVFTDSKPSGTFATRDGNSLAFKHAFRVKVNTNVEKTGQTYANYRLVLTAHMSGGGVNDTPVNVSNLDGYANSDYVTYTLARINTEGIPHEAKTN</sequence>
<evidence type="ECO:0000313" key="3">
    <source>
        <dbReference type="EMBL" id="VWL94961.1"/>
    </source>
</evidence>
<reference evidence="3 4" key="1">
    <citation type="submission" date="2019-10" db="EMBL/GenBank/DDBJ databases">
        <authorList>
            <person name="Wolf R A."/>
        </authorList>
    </citation>
    <scope>NUCLEOTIDE SEQUENCE [LARGE SCALE GENOMIC DNA]</scope>
    <source>
        <strain evidence="3">Collinsella_aerofaciens_MC2</strain>
    </source>
</reference>
<feature type="compositionally biased region" description="Low complexity" evidence="1">
    <location>
        <begin position="61"/>
        <end position="86"/>
    </location>
</feature>
<feature type="signal peptide" evidence="2">
    <location>
        <begin position="1"/>
        <end position="29"/>
    </location>
</feature>
<dbReference type="RefSeq" id="WP_152076402.1">
    <property type="nucleotide sequence ID" value="NZ_CAAKNU010000050.1"/>
</dbReference>
<keyword evidence="2" id="KW-0732">Signal</keyword>